<dbReference type="EMBL" id="JBHGCJ010000015">
    <property type="protein sequence ID" value="MFG6110891.1"/>
    <property type="molecule type" value="Genomic_DNA"/>
</dbReference>
<evidence type="ECO:0000313" key="5">
    <source>
        <dbReference type="Proteomes" id="UP001605261"/>
    </source>
</evidence>
<dbReference type="Pfam" id="PF20434">
    <property type="entry name" value="BD-FAE"/>
    <property type="match status" value="1"/>
</dbReference>
<dbReference type="PANTHER" id="PTHR48081:SF6">
    <property type="entry name" value="PEPTIDASE S9 PROLYL OLIGOPEPTIDASE CATALYTIC DOMAIN-CONTAINING PROTEIN"/>
    <property type="match status" value="1"/>
</dbReference>
<dbReference type="GO" id="GO:0016787">
    <property type="term" value="F:hydrolase activity"/>
    <property type="evidence" value="ECO:0007669"/>
    <property type="project" value="UniProtKB-KW"/>
</dbReference>
<dbReference type="RefSeq" id="WP_394164363.1">
    <property type="nucleotide sequence ID" value="NZ_JBHGCJ010000015.1"/>
</dbReference>
<dbReference type="Proteomes" id="UP001605261">
    <property type="component" value="Unassembled WGS sequence"/>
</dbReference>
<dbReference type="InterPro" id="IPR049492">
    <property type="entry name" value="BD-FAE-like_dom"/>
</dbReference>
<dbReference type="PANTHER" id="PTHR48081">
    <property type="entry name" value="AB HYDROLASE SUPERFAMILY PROTEIN C4A8.06C"/>
    <property type="match status" value="1"/>
</dbReference>
<evidence type="ECO:0000259" key="3">
    <source>
        <dbReference type="Pfam" id="PF20434"/>
    </source>
</evidence>
<feature type="chain" id="PRO_5046794987" evidence="2">
    <location>
        <begin position="25"/>
        <end position="333"/>
    </location>
</feature>
<evidence type="ECO:0000313" key="4">
    <source>
        <dbReference type="EMBL" id="MFG6110891.1"/>
    </source>
</evidence>
<organism evidence="4 5">
    <name type="scientific">Stenotrophomonas nematodicola</name>
    <dbReference type="NCBI Taxonomy" id="2656746"/>
    <lineage>
        <taxon>Bacteria</taxon>
        <taxon>Pseudomonadati</taxon>
        <taxon>Pseudomonadota</taxon>
        <taxon>Gammaproteobacteria</taxon>
        <taxon>Lysobacterales</taxon>
        <taxon>Lysobacteraceae</taxon>
        <taxon>Stenotrophomonas</taxon>
    </lineage>
</organism>
<protein>
    <submittedName>
        <fullName evidence="4">Alpha/beta hydrolase</fullName>
    </submittedName>
</protein>
<feature type="signal peptide" evidence="2">
    <location>
        <begin position="1"/>
        <end position="24"/>
    </location>
</feature>
<keyword evidence="1 4" id="KW-0378">Hydrolase</keyword>
<proteinExistence type="predicted"/>
<dbReference type="InterPro" id="IPR050300">
    <property type="entry name" value="GDXG_lipolytic_enzyme"/>
</dbReference>
<reference evidence="4 5" key="1">
    <citation type="submission" date="2024-09" db="EMBL/GenBank/DDBJ databases">
        <authorList>
            <consortium name="All-Russian atlas of soil microorganisms"/>
            <consortium name="as a basis for the search for new antimicrobial producers and enzymes with unique properties"/>
            <person name="Sokolova E.A."/>
            <person name="Voronina E.N."/>
        </authorList>
    </citation>
    <scope>NUCLEOTIDE SEQUENCE [LARGE SCALE GENOMIC DNA]</scope>
    <source>
        <strain evidence="4 5">AF-22b-331.1</strain>
    </source>
</reference>
<dbReference type="SUPFAM" id="SSF53474">
    <property type="entry name" value="alpha/beta-Hydrolases"/>
    <property type="match status" value="1"/>
</dbReference>
<name>A0ABW7D252_9GAMM</name>
<gene>
    <name evidence="4" type="ORF">ACEU0G_000773</name>
</gene>
<accession>A0ABW7D252</accession>
<evidence type="ECO:0000256" key="1">
    <source>
        <dbReference type="ARBA" id="ARBA00022801"/>
    </source>
</evidence>
<evidence type="ECO:0000256" key="2">
    <source>
        <dbReference type="SAM" id="SignalP"/>
    </source>
</evidence>
<comment type="caution">
    <text evidence="4">The sequence shown here is derived from an EMBL/GenBank/DDBJ whole genome shotgun (WGS) entry which is preliminary data.</text>
</comment>
<dbReference type="Gene3D" id="3.40.50.1820">
    <property type="entry name" value="alpha/beta hydrolase"/>
    <property type="match status" value="1"/>
</dbReference>
<sequence length="333" mass="35897">MFRAVLLPLLACLLLAGAPSPLRAAERSVPATEPAVGSADRIALWPAGQVPGESGAPRTPHVIERSDDPTLPDRYIDDVDAPYLVAYRPRHPDGSALLVIPGGGYQRIVLDKEGTALVPAFVERGGVTLFVLRYRLPAGRSDRQAALADAQRALRLIRDGAKRWQLDQGRIGVIGFSAGGHVAARLSTGFDLPAYPARDAVDRQSARPDVALLLYPVIDMGPHAHSGSRARLLGEHPDAALVAQFSMQDHVRADMPPTFLVHAQDDKVVSVHNSLVYYQALTRAGVASEMHLFPQGGHGFGVRIQPGLTTAQWPTLALQWMQARYAPVAEARP</sequence>
<feature type="domain" description="BD-FAE-like" evidence="3">
    <location>
        <begin position="96"/>
        <end position="280"/>
    </location>
</feature>
<keyword evidence="5" id="KW-1185">Reference proteome</keyword>
<keyword evidence="2" id="KW-0732">Signal</keyword>
<dbReference type="InterPro" id="IPR029058">
    <property type="entry name" value="AB_hydrolase_fold"/>
</dbReference>